<evidence type="ECO:0000313" key="2">
    <source>
        <dbReference type="Proteomes" id="UP001597116"/>
    </source>
</evidence>
<dbReference type="Proteomes" id="UP001597116">
    <property type="component" value="Unassembled WGS sequence"/>
</dbReference>
<protein>
    <recommendedName>
        <fullName evidence="3">SGNH/GDSL hydrolase family protein</fullName>
    </recommendedName>
</protein>
<reference evidence="2" key="1">
    <citation type="journal article" date="2019" name="Int. J. Syst. Evol. Microbiol.">
        <title>The Global Catalogue of Microorganisms (GCM) 10K type strain sequencing project: providing services to taxonomists for standard genome sequencing and annotation.</title>
        <authorList>
            <consortium name="The Broad Institute Genomics Platform"/>
            <consortium name="The Broad Institute Genome Sequencing Center for Infectious Disease"/>
            <person name="Wu L."/>
            <person name="Ma J."/>
        </authorList>
    </citation>
    <scope>NUCLEOTIDE SEQUENCE [LARGE SCALE GENOMIC DNA]</scope>
    <source>
        <strain evidence="2">CCUG 55608</strain>
    </source>
</reference>
<name>A0ABW3QCD1_9BACT</name>
<dbReference type="RefSeq" id="WP_265991504.1">
    <property type="nucleotide sequence ID" value="NZ_CP110973.1"/>
</dbReference>
<evidence type="ECO:0008006" key="3">
    <source>
        <dbReference type="Google" id="ProtNLM"/>
    </source>
</evidence>
<dbReference type="EMBL" id="JBHTLP010000043">
    <property type="protein sequence ID" value="MFD1145337.1"/>
    <property type="molecule type" value="Genomic_DNA"/>
</dbReference>
<sequence length="270" mass="31256">MFQESKEFEYIHKPNQDLKIYRNRFVTNEFSMRSDPINKEDTLVVLLIGDSVVNGGNQVDHKDLASTILEQRLRKDLNATIRVLNISSYTWGPDNIYAYLKKYGTFNADLIVMVNNSGDAFDNMTFKKVVGVKSSMPSDNYALASFKLFKKVNDTLLSKFKKGISEDQDVQPEGRSFNTGFNDIDSLATCLKVPLIVYLHASQKELVEKKYSQEGQLIIDFFTKRNRKVIKELDFALDKKYYLDEIHFNSEGQHFMGENLYRWIYKAMKG</sequence>
<organism evidence="1 2">
    <name type="scientific">Larkinella insperata</name>
    <dbReference type="NCBI Taxonomy" id="332158"/>
    <lineage>
        <taxon>Bacteria</taxon>
        <taxon>Pseudomonadati</taxon>
        <taxon>Bacteroidota</taxon>
        <taxon>Cytophagia</taxon>
        <taxon>Cytophagales</taxon>
        <taxon>Spirosomataceae</taxon>
        <taxon>Larkinella</taxon>
    </lineage>
</organism>
<gene>
    <name evidence="1" type="ORF">ACFQ4C_29695</name>
</gene>
<dbReference type="SUPFAM" id="SSF52266">
    <property type="entry name" value="SGNH hydrolase"/>
    <property type="match status" value="1"/>
</dbReference>
<keyword evidence="2" id="KW-1185">Reference proteome</keyword>
<comment type="caution">
    <text evidence="1">The sequence shown here is derived from an EMBL/GenBank/DDBJ whole genome shotgun (WGS) entry which is preliminary data.</text>
</comment>
<accession>A0ABW3QCD1</accession>
<proteinExistence type="predicted"/>
<evidence type="ECO:0000313" key="1">
    <source>
        <dbReference type="EMBL" id="MFD1145337.1"/>
    </source>
</evidence>